<sequence>MEKKKIFLLDDEQDMLDTISEILLREFDVVTESNCLKAIDILKVNKFDAILLDINMPVMNGFSVYKEISKYIDLRRTTVMFLSSITKVETKVEGLELGADDYIIKPVLSRELLARVKNRINRLEKEAPSVYQYGSTRLSVDSQRLEIHGEVVDITPTEYKILHCLWKNVGKMVSKNDLSQSVWGVSDIDAHTIDSHVSNLRKKLTEPEVEILVAKGRGITLNLRV</sequence>
<reference evidence="11" key="1">
    <citation type="journal article" date="2013" name="ISME J.">
        <title>A small predatory core genome in the divergent marine Bacteriovorax marinus SJ and the terrestrial Bdellovibrio bacteriovorus.</title>
        <authorList>
            <person name="Crossman L.C."/>
            <person name="Chen H."/>
            <person name="Cerdeno-Tarraga A.M."/>
            <person name="Brooks K."/>
            <person name="Quail M.A."/>
            <person name="Pineiro S.A."/>
            <person name="Hobley L."/>
            <person name="Sockett R.E."/>
            <person name="Bentley S.D."/>
            <person name="Parkhill J."/>
            <person name="Williams H.N."/>
            <person name="Stine O.C."/>
        </authorList>
    </citation>
    <scope>NUCLEOTIDE SEQUENCE [LARGE SCALE GENOMIC DNA]</scope>
    <source>
        <strain evidence="11">ATCC BAA-682 / DSM 15412 / SJ</strain>
    </source>
</reference>
<feature type="domain" description="Response regulatory" evidence="8">
    <location>
        <begin position="5"/>
        <end position="120"/>
    </location>
</feature>
<dbReference type="InterPro" id="IPR011006">
    <property type="entry name" value="CheY-like_superfamily"/>
</dbReference>
<evidence type="ECO:0000313" key="11">
    <source>
        <dbReference type="Proteomes" id="UP000008963"/>
    </source>
</evidence>
<evidence type="ECO:0000256" key="4">
    <source>
        <dbReference type="ARBA" id="ARBA00023125"/>
    </source>
</evidence>
<evidence type="ECO:0000256" key="6">
    <source>
        <dbReference type="PROSITE-ProRule" id="PRU00169"/>
    </source>
</evidence>
<dbReference type="PANTHER" id="PTHR48111">
    <property type="entry name" value="REGULATOR OF RPOS"/>
    <property type="match status" value="1"/>
</dbReference>
<keyword evidence="11" id="KW-1185">Reference proteome</keyword>
<dbReference type="Proteomes" id="UP000008963">
    <property type="component" value="Chromosome"/>
</dbReference>
<evidence type="ECO:0000259" key="8">
    <source>
        <dbReference type="PROSITE" id="PS50110"/>
    </source>
</evidence>
<dbReference type="GO" id="GO:0000156">
    <property type="term" value="F:phosphorelay response regulator activity"/>
    <property type="evidence" value="ECO:0007669"/>
    <property type="project" value="TreeGrafter"/>
</dbReference>
<dbReference type="PROSITE" id="PS50110">
    <property type="entry name" value="RESPONSE_REGULATORY"/>
    <property type="match status" value="1"/>
</dbReference>
<dbReference type="PROSITE" id="PS51755">
    <property type="entry name" value="OMPR_PHOB"/>
    <property type="match status" value="1"/>
</dbReference>
<dbReference type="Gene3D" id="1.10.10.10">
    <property type="entry name" value="Winged helix-like DNA-binding domain superfamily/Winged helix DNA-binding domain"/>
    <property type="match status" value="1"/>
</dbReference>
<dbReference type="KEGG" id="bmx:BMS_2743"/>
<accession>E1WXK3</accession>
<feature type="domain" description="OmpR/PhoB-type" evidence="9">
    <location>
        <begin position="128"/>
        <end position="223"/>
    </location>
</feature>
<dbReference type="InterPro" id="IPR001867">
    <property type="entry name" value="OmpR/PhoB-type_DNA-bd"/>
</dbReference>
<gene>
    <name evidence="10" type="ordered locus">BMS_2743</name>
</gene>
<dbReference type="SMART" id="SM00862">
    <property type="entry name" value="Trans_reg_C"/>
    <property type="match status" value="1"/>
</dbReference>
<evidence type="ECO:0000256" key="3">
    <source>
        <dbReference type="ARBA" id="ARBA00023015"/>
    </source>
</evidence>
<keyword evidence="3" id="KW-0805">Transcription regulation</keyword>
<keyword evidence="1 6" id="KW-0597">Phosphoprotein</keyword>
<dbReference type="PATRIC" id="fig|862908.3.peg.2619"/>
<evidence type="ECO:0000256" key="7">
    <source>
        <dbReference type="PROSITE-ProRule" id="PRU01091"/>
    </source>
</evidence>
<dbReference type="PANTHER" id="PTHR48111:SF1">
    <property type="entry name" value="TWO-COMPONENT RESPONSE REGULATOR ORR33"/>
    <property type="match status" value="1"/>
</dbReference>
<protein>
    <submittedName>
        <fullName evidence="10">Two-component system response regulator</fullName>
    </submittedName>
</protein>
<dbReference type="GO" id="GO:0032993">
    <property type="term" value="C:protein-DNA complex"/>
    <property type="evidence" value="ECO:0007669"/>
    <property type="project" value="TreeGrafter"/>
</dbReference>
<dbReference type="Gene3D" id="3.40.50.2300">
    <property type="match status" value="1"/>
</dbReference>
<dbReference type="HOGENOM" id="CLU_000445_30_4_7"/>
<dbReference type="GO" id="GO:0006355">
    <property type="term" value="P:regulation of DNA-templated transcription"/>
    <property type="evidence" value="ECO:0007669"/>
    <property type="project" value="InterPro"/>
</dbReference>
<keyword evidence="2" id="KW-0902">Two-component regulatory system</keyword>
<dbReference type="AlphaFoldDB" id="E1WXK3"/>
<evidence type="ECO:0000313" key="10">
    <source>
        <dbReference type="EMBL" id="CBW27520.1"/>
    </source>
</evidence>
<dbReference type="Pfam" id="PF00072">
    <property type="entry name" value="Response_reg"/>
    <property type="match status" value="1"/>
</dbReference>
<evidence type="ECO:0000259" key="9">
    <source>
        <dbReference type="PROSITE" id="PS51755"/>
    </source>
</evidence>
<feature type="modified residue" description="4-aspartylphosphate" evidence="6">
    <location>
        <position position="53"/>
    </location>
</feature>
<dbReference type="RefSeq" id="WP_014245295.1">
    <property type="nucleotide sequence ID" value="NC_016620.1"/>
</dbReference>
<keyword evidence="4 7" id="KW-0238">DNA-binding</keyword>
<dbReference type="Pfam" id="PF00486">
    <property type="entry name" value="Trans_reg_C"/>
    <property type="match status" value="1"/>
</dbReference>
<evidence type="ECO:0000256" key="1">
    <source>
        <dbReference type="ARBA" id="ARBA00022553"/>
    </source>
</evidence>
<dbReference type="EMBL" id="FQ312005">
    <property type="protein sequence ID" value="CBW27520.1"/>
    <property type="molecule type" value="Genomic_DNA"/>
</dbReference>
<dbReference type="InterPro" id="IPR001789">
    <property type="entry name" value="Sig_transdc_resp-reg_receiver"/>
</dbReference>
<dbReference type="GO" id="GO:0005829">
    <property type="term" value="C:cytosol"/>
    <property type="evidence" value="ECO:0007669"/>
    <property type="project" value="TreeGrafter"/>
</dbReference>
<keyword evidence="5" id="KW-0804">Transcription</keyword>
<dbReference type="STRING" id="862908.BMS_2743"/>
<dbReference type="CDD" id="cd00383">
    <property type="entry name" value="trans_reg_C"/>
    <property type="match status" value="1"/>
</dbReference>
<dbReference type="InterPro" id="IPR039420">
    <property type="entry name" value="WalR-like"/>
</dbReference>
<organism evidence="10 11">
    <name type="scientific">Halobacteriovorax marinus (strain ATCC BAA-682 / DSM 15412 / SJ)</name>
    <name type="common">Bacteriovorax marinus</name>
    <dbReference type="NCBI Taxonomy" id="862908"/>
    <lineage>
        <taxon>Bacteria</taxon>
        <taxon>Pseudomonadati</taxon>
        <taxon>Bdellovibrionota</taxon>
        <taxon>Bacteriovoracia</taxon>
        <taxon>Bacteriovoracales</taxon>
        <taxon>Halobacteriovoraceae</taxon>
        <taxon>Halobacteriovorax</taxon>
    </lineage>
</organism>
<dbReference type="eggNOG" id="COG0745">
    <property type="taxonomic scope" value="Bacteria"/>
</dbReference>
<feature type="DNA-binding region" description="OmpR/PhoB-type" evidence="7">
    <location>
        <begin position="128"/>
        <end position="223"/>
    </location>
</feature>
<name>E1WXK3_HALMS</name>
<dbReference type="SMART" id="SM00448">
    <property type="entry name" value="REC"/>
    <property type="match status" value="1"/>
</dbReference>
<dbReference type="OrthoDB" id="5291659at2"/>
<dbReference type="GO" id="GO:0000976">
    <property type="term" value="F:transcription cis-regulatory region binding"/>
    <property type="evidence" value="ECO:0007669"/>
    <property type="project" value="TreeGrafter"/>
</dbReference>
<evidence type="ECO:0000256" key="2">
    <source>
        <dbReference type="ARBA" id="ARBA00023012"/>
    </source>
</evidence>
<dbReference type="InterPro" id="IPR036388">
    <property type="entry name" value="WH-like_DNA-bd_sf"/>
</dbReference>
<dbReference type="SUPFAM" id="SSF52172">
    <property type="entry name" value="CheY-like"/>
    <property type="match status" value="1"/>
</dbReference>
<dbReference type="CDD" id="cd17574">
    <property type="entry name" value="REC_OmpR"/>
    <property type="match status" value="1"/>
</dbReference>
<proteinExistence type="predicted"/>
<evidence type="ECO:0000256" key="5">
    <source>
        <dbReference type="ARBA" id="ARBA00023163"/>
    </source>
</evidence>